<evidence type="ECO:0000313" key="3">
    <source>
        <dbReference type="Proteomes" id="UP000230750"/>
    </source>
</evidence>
<dbReference type="InterPro" id="IPR036116">
    <property type="entry name" value="FN3_sf"/>
</dbReference>
<keyword evidence="3" id="KW-1185">Reference proteome</keyword>
<protein>
    <recommendedName>
        <fullName evidence="1">Fibronectin type-III domain-containing protein</fullName>
    </recommendedName>
</protein>
<name>A0A2G8KXC1_STIJA</name>
<dbReference type="PANTHER" id="PTHR26391">
    <property type="entry name" value="INACTIVE TYROSINE-PROTEIN KINASE 7"/>
    <property type="match status" value="1"/>
</dbReference>
<dbReference type="CDD" id="cd00063">
    <property type="entry name" value="FN3"/>
    <property type="match status" value="1"/>
</dbReference>
<comment type="caution">
    <text evidence="2">The sequence shown here is derived from an EMBL/GenBank/DDBJ whole genome shotgun (WGS) entry which is preliminary data.</text>
</comment>
<dbReference type="Gene3D" id="2.60.40.10">
    <property type="entry name" value="Immunoglobulins"/>
    <property type="match status" value="1"/>
</dbReference>
<accession>A0A2G8KXC1</accession>
<dbReference type="AlphaFoldDB" id="A0A2G8KXC1"/>
<sequence length="195" mass="21028">MTCLPGVYGDFCNLPCSCSDGGDACSEVEANCGHGCAVPWTGIACDEDNGAGKIILTYVRVNPGQAANVTCTVIRNPLVAQSDLVLSPIGTELTAHEDARSYKQTKVVGITLEADTEVTCSVRDTELMETILLMPYVLPVYADASGMLTLSDVTSTSITVSWPAWNHESDTGDGPIIDYRIQYRRDRNDREFHGS</sequence>
<dbReference type="InterPro" id="IPR013783">
    <property type="entry name" value="Ig-like_fold"/>
</dbReference>
<dbReference type="EMBL" id="MRZV01000321">
    <property type="protein sequence ID" value="PIK52615.1"/>
    <property type="molecule type" value="Genomic_DNA"/>
</dbReference>
<evidence type="ECO:0000259" key="1">
    <source>
        <dbReference type="PROSITE" id="PS50853"/>
    </source>
</evidence>
<dbReference type="Proteomes" id="UP000230750">
    <property type="component" value="Unassembled WGS sequence"/>
</dbReference>
<organism evidence="2 3">
    <name type="scientific">Stichopus japonicus</name>
    <name type="common">Sea cucumber</name>
    <dbReference type="NCBI Taxonomy" id="307972"/>
    <lineage>
        <taxon>Eukaryota</taxon>
        <taxon>Metazoa</taxon>
        <taxon>Echinodermata</taxon>
        <taxon>Eleutherozoa</taxon>
        <taxon>Echinozoa</taxon>
        <taxon>Holothuroidea</taxon>
        <taxon>Aspidochirotacea</taxon>
        <taxon>Aspidochirotida</taxon>
        <taxon>Stichopodidae</taxon>
        <taxon>Apostichopus</taxon>
    </lineage>
</organism>
<dbReference type="PANTHER" id="PTHR26391:SF18">
    <property type="entry name" value="PROTEIN KINASE RECEPTOR TIE-1, PUTATIVE-RELATED"/>
    <property type="match status" value="1"/>
</dbReference>
<dbReference type="STRING" id="307972.A0A2G8KXC1"/>
<gene>
    <name evidence="2" type="ORF">BSL78_10496</name>
</gene>
<feature type="domain" description="Fibronectin type-III" evidence="1">
    <location>
        <begin position="144"/>
        <end position="195"/>
    </location>
</feature>
<evidence type="ECO:0000313" key="2">
    <source>
        <dbReference type="EMBL" id="PIK52615.1"/>
    </source>
</evidence>
<dbReference type="InterPro" id="IPR003961">
    <property type="entry name" value="FN3_dom"/>
</dbReference>
<reference evidence="2 3" key="1">
    <citation type="journal article" date="2017" name="PLoS Biol.">
        <title>The sea cucumber genome provides insights into morphological evolution and visceral regeneration.</title>
        <authorList>
            <person name="Zhang X."/>
            <person name="Sun L."/>
            <person name="Yuan J."/>
            <person name="Sun Y."/>
            <person name="Gao Y."/>
            <person name="Zhang L."/>
            <person name="Li S."/>
            <person name="Dai H."/>
            <person name="Hamel J.F."/>
            <person name="Liu C."/>
            <person name="Yu Y."/>
            <person name="Liu S."/>
            <person name="Lin W."/>
            <person name="Guo K."/>
            <person name="Jin S."/>
            <person name="Xu P."/>
            <person name="Storey K.B."/>
            <person name="Huan P."/>
            <person name="Zhang T."/>
            <person name="Zhou Y."/>
            <person name="Zhang J."/>
            <person name="Lin C."/>
            <person name="Li X."/>
            <person name="Xing L."/>
            <person name="Huo D."/>
            <person name="Sun M."/>
            <person name="Wang L."/>
            <person name="Mercier A."/>
            <person name="Li F."/>
            <person name="Yang H."/>
            <person name="Xiang J."/>
        </authorList>
    </citation>
    <scope>NUCLEOTIDE SEQUENCE [LARGE SCALE GENOMIC DNA]</scope>
    <source>
        <strain evidence="2">Shaxun</strain>
        <tissue evidence="2">Muscle</tissue>
    </source>
</reference>
<dbReference type="SUPFAM" id="SSF49265">
    <property type="entry name" value="Fibronectin type III"/>
    <property type="match status" value="1"/>
</dbReference>
<dbReference type="PROSITE" id="PS50853">
    <property type="entry name" value="FN3"/>
    <property type="match status" value="1"/>
</dbReference>
<proteinExistence type="predicted"/>